<feature type="domain" description="SLH" evidence="2">
    <location>
        <begin position="553"/>
        <end position="616"/>
    </location>
</feature>
<feature type="domain" description="SLH" evidence="2">
    <location>
        <begin position="624"/>
        <end position="683"/>
    </location>
</feature>
<keyword evidence="1" id="KW-0677">Repeat</keyword>
<sequence>ESYVLTGAELGKYIAFEVTPVALTGTTQGTAALLGWIGYVSPAEAAPTATVQPITGILQVGETLTGHYTYYDVNNDSQGTSIYKWYRADDSSSLNKAEIAGATGITYILASADLGKYISFEVTPVALTGTTQGTAVLSAWAGAVVPAETAPTATVQAITGTLKVGETLTGHYAYSDANGDLEGTSTFKWYRSDDGAGLNKAEIAGANAKTYVLASADEGKYISFEVTPVAATGTAQGTAALSPVTAVVGPKQAQGTTTSSPTADTSDKKAEVLINNTKVNFASSEVKEENGRKKTIITLDDEKFNVQFSKEKDGSIITIPVSNNSDIVIGQLNGQTVKNMEDKKAVIEIKTEDVTYSIPAEDINIDSISEKIDNKIQLKDITVNISVSKSSKETEAIAENSSRKNNYQLVVKPVDFEITCKNGNNIIDVSKFNSYVERTVAIPAGVDPSRVTTGVVLNKDGTFSHVPTMVKVIDGKYYAKISSLTNSTYTVIWNPVTFKDAEKHWSKSYVNDAGSRLIDNGTGNGNFAPDKAITRAEFASMIVKALGLTGTNFTAKFSDVQKSDSYYSYIYTAYEYGILAGYSNGKFGPQDLITREQAMTMLAKAMDIAGMDVKVTDADISNQLELFKDSESISIYARQTAAICVKNGIFDGDTKGRLTPKDSFTRAESATVIIKLLKKAELI</sequence>
<dbReference type="PANTHER" id="PTHR31149">
    <property type="entry name" value="EXPRESSED PROTEIN"/>
    <property type="match status" value="1"/>
</dbReference>
<proteinExistence type="predicted"/>
<reference evidence="3 4" key="1">
    <citation type="submission" date="2018-06" db="EMBL/GenBank/DDBJ databases">
        <title>Genomic Encyclopedia of Type Strains, Phase I: the one thousand microbial genomes (KMG-I) project.</title>
        <authorList>
            <person name="Kyrpides N."/>
        </authorList>
    </citation>
    <scope>NUCLEOTIDE SEQUENCE [LARGE SCALE GENOMIC DNA]</scope>
    <source>
        <strain evidence="3 4">DSM 19573</strain>
    </source>
</reference>
<dbReference type="Gene3D" id="2.60.40.2700">
    <property type="match status" value="2"/>
</dbReference>
<dbReference type="Pfam" id="PF00395">
    <property type="entry name" value="SLH"/>
    <property type="match status" value="3"/>
</dbReference>
<dbReference type="EMBL" id="QKMR01000001">
    <property type="protein sequence ID" value="PYG90333.1"/>
    <property type="molecule type" value="Genomic_DNA"/>
</dbReference>
<keyword evidence="4" id="KW-1185">Reference proteome</keyword>
<dbReference type="PROSITE" id="PS51272">
    <property type="entry name" value="SLH"/>
    <property type="match status" value="3"/>
</dbReference>
<protein>
    <submittedName>
        <fullName evidence="3">S-layer family protein</fullName>
    </submittedName>
</protein>
<feature type="domain" description="SLH" evidence="2">
    <location>
        <begin position="493"/>
        <end position="552"/>
    </location>
</feature>
<dbReference type="PANTHER" id="PTHR31149:SF11">
    <property type="entry name" value="187-KDA MICROTUBULE-ASSOCIATED PROTEIN AIR9"/>
    <property type="match status" value="1"/>
</dbReference>
<evidence type="ECO:0000313" key="3">
    <source>
        <dbReference type="EMBL" id="PYG90333.1"/>
    </source>
</evidence>
<dbReference type="InterPro" id="IPR001119">
    <property type="entry name" value="SLH_dom"/>
</dbReference>
<organism evidence="3 4">
    <name type="scientific">Ruminiclostridium sufflavum DSM 19573</name>
    <dbReference type="NCBI Taxonomy" id="1121337"/>
    <lineage>
        <taxon>Bacteria</taxon>
        <taxon>Bacillati</taxon>
        <taxon>Bacillota</taxon>
        <taxon>Clostridia</taxon>
        <taxon>Eubacteriales</taxon>
        <taxon>Oscillospiraceae</taxon>
        <taxon>Ruminiclostridium</taxon>
    </lineage>
</organism>
<gene>
    <name evidence="3" type="ORF">LY28_00214</name>
</gene>
<dbReference type="AlphaFoldDB" id="A0A318XU09"/>
<comment type="caution">
    <text evidence="3">The sequence shown here is derived from an EMBL/GenBank/DDBJ whole genome shotgun (WGS) entry which is preliminary data.</text>
</comment>
<dbReference type="Proteomes" id="UP000248132">
    <property type="component" value="Unassembled WGS sequence"/>
</dbReference>
<accession>A0A318XU09</accession>
<evidence type="ECO:0000256" key="1">
    <source>
        <dbReference type="ARBA" id="ARBA00022737"/>
    </source>
</evidence>
<dbReference type="InterPro" id="IPR056284">
    <property type="entry name" value="AIR9-like_A9"/>
</dbReference>
<dbReference type="RefSeq" id="WP_165835455.1">
    <property type="nucleotide sequence ID" value="NZ_QKMR01000001.1"/>
</dbReference>
<evidence type="ECO:0000259" key="2">
    <source>
        <dbReference type="PROSITE" id="PS51272"/>
    </source>
</evidence>
<feature type="non-terminal residue" evidence="3">
    <location>
        <position position="1"/>
    </location>
</feature>
<name>A0A318XU09_9FIRM</name>
<dbReference type="Pfam" id="PF23197">
    <property type="entry name" value="IG_AIR9"/>
    <property type="match status" value="2"/>
</dbReference>
<evidence type="ECO:0000313" key="4">
    <source>
        <dbReference type="Proteomes" id="UP000248132"/>
    </source>
</evidence>